<dbReference type="InterPro" id="IPR003856">
    <property type="entry name" value="LPS_length_determ_N"/>
</dbReference>
<evidence type="ECO:0000256" key="15">
    <source>
        <dbReference type="ARBA" id="ARBA00051245"/>
    </source>
</evidence>
<reference evidence="20 21" key="1">
    <citation type="submission" date="2018-06" db="EMBL/GenBank/DDBJ databases">
        <authorList>
            <consortium name="Pathogen Informatics"/>
            <person name="Doyle S."/>
        </authorList>
    </citation>
    <scope>NUCLEOTIDE SEQUENCE [LARGE SCALE GENOMIC DNA]</scope>
    <source>
        <strain evidence="20 21">NCTC13067</strain>
    </source>
</reference>
<feature type="domain" description="AAA" evidence="18">
    <location>
        <begin position="602"/>
        <end position="731"/>
    </location>
</feature>
<evidence type="ECO:0000313" key="20">
    <source>
        <dbReference type="EMBL" id="SUB87395.1"/>
    </source>
</evidence>
<name>A0A379E400_9BACT</name>
<keyword evidence="11" id="KW-0067">ATP-binding</keyword>
<dbReference type="AlphaFoldDB" id="A0A379E400"/>
<dbReference type="GO" id="GO:0005886">
    <property type="term" value="C:plasma membrane"/>
    <property type="evidence" value="ECO:0007669"/>
    <property type="project" value="UniProtKB-SubCell"/>
</dbReference>
<dbReference type="EMBL" id="UGTM01000001">
    <property type="protein sequence ID" value="SUB87395.1"/>
    <property type="molecule type" value="Genomic_DNA"/>
</dbReference>
<dbReference type="GO" id="GO:0004715">
    <property type="term" value="F:non-membrane spanning protein tyrosine kinase activity"/>
    <property type="evidence" value="ECO:0007669"/>
    <property type="project" value="UniProtKB-EC"/>
</dbReference>
<keyword evidence="8 16" id="KW-0812">Transmembrane</keyword>
<dbReference type="Pfam" id="PF13614">
    <property type="entry name" value="AAA_31"/>
    <property type="match status" value="1"/>
</dbReference>
<dbReference type="EC" id="2.7.10.2" evidence="4"/>
<evidence type="ECO:0000256" key="7">
    <source>
        <dbReference type="ARBA" id="ARBA00022679"/>
    </source>
</evidence>
<proteinExistence type="inferred from homology"/>
<protein>
    <recommendedName>
        <fullName evidence="4">non-specific protein-tyrosine kinase</fullName>
        <ecNumber evidence="4">2.7.10.2</ecNumber>
    </recommendedName>
</protein>
<keyword evidence="12 16" id="KW-1133">Transmembrane helix</keyword>
<dbReference type="Pfam" id="PF02706">
    <property type="entry name" value="Wzz"/>
    <property type="match status" value="1"/>
</dbReference>
<gene>
    <name evidence="20" type="primary">wzc</name>
    <name evidence="20" type="ORF">NCTC13067_01063</name>
</gene>
<evidence type="ECO:0000256" key="1">
    <source>
        <dbReference type="ARBA" id="ARBA00004429"/>
    </source>
</evidence>
<feature type="transmembrane region" description="Helical" evidence="16">
    <location>
        <begin position="35"/>
        <end position="55"/>
    </location>
</feature>
<comment type="similarity">
    <text evidence="2">Belongs to the CpsD/CapB family.</text>
</comment>
<dbReference type="PANTHER" id="PTHR32309:SF13">
    <property type="entry name" value="FERRIC ENTEROBACTIN TRANSPORT PROTEIN FEPE"/>
    <property type="match status" value="1"/>
</dbReference>
<sequence length="840" mass="93509">MEEKTNFEKGQEQETQERQSAFDFAVLYRTIILNWYWFILSLVICGGLGAIYLRYATPKYQSTAKLLIKDDDSNSKRGQSLQNMTNLGIISNSAGIDNEMEILTSHSIAEDAIRDLKLYVDYSTKGRIKDIILYRDQPLNVDIDRAHLEKLNQPVDLTITRNGTTYIVSGTYSVPTDENESEGPFSLNRKFTSLPATIATRAGIITISSNNGHSLHDGQTLKVEVLSPKMASNKYVGELQVAQTSKTTSIAQLQLTDEVPQRSLDYLKQLAIVYNRQANEDKNIVALRTEKFINSRLQKINAELGKTEGQLQNYKQQNGMVELKLNAGNAVTNQNESELKLADIQTQIELFSTIAQEVESSSRNLSQVIPSNVGLDDQSSTSLINKYNELVLERNRLLRSASENSPVVEPLTAQIRELNGNIRRAISTARQNLQIQRDALAAQVSKFNEQVAETPQQERMLTQIGRQQEVKSGLYLMLLQKREENSISLAATADKGKLIDDPQLVGKISPKSAIIMLIALLLGLAIPALVIFLLQLFRYKIEGHEDVARLTKLPIIADVAIASNTAKGKADIVVHENQNNQMEEIFRSLRTNLQFMLHEGQKVVLFTSSTSGEGKTFTAANLSVSFGLLGKKVILVGLDIRRPRLAELFGINDHRHGITNLLVKDAPTAADVQEQILPSGVNKNLDLLMAGPIPPNPAELIARNSLEAIIKALKDKYDYIMIDTAPVGLVTDTLQIARVADASIYMCRADYTPKSNFELINALANEKKLPNMAMVLNGIDMSKKKYGYYYGYGRYGKYGRYGRGLGSYGYGKNGNYGSYGNYGNYSNSHYGNKDDHSIKR</sequence>
<evidence type="ECO:0000256" key="2">
    <source>
        <dbReference type="ARBA" id="ARBA00007316"/>
    </source>
</evidence>
<dbReference type="RefSeq" id="WP_025067382.1">
    <property type="nucleotide sequence ID" value="NZ_CAUVPN010000009.1"/>
</dbReference>
<dbReference type="GO" id="GO:0005524">
    <property type="term" value="F:ATP binding"/>
    <property type="evidence" value="ECO:0007669"/>
    <property type="project" value="UniProtKB-KW"/>
</dbReference>
<keyword evidence="5" id="KW-1003">Cell membrane</keyword>
<dbReference type="InterPro" id="IPR025669">
    <property type="entry name" value="AAA_dom"/>
</dbReference>
<evidence type="ECO:0000256" key="11">
    <source>
        <dbReference type="ARBA" id="ARBA00022840"/>
    </source>
</evidence>
<dbReference type="CDD" id="cd05387">
    <property type="entry name" value="BY-kinase"/>
    <property type="match status" value="1"/>
</dbReference>
<evidence type="ECO:0000256" key="16">
    <source>
        <dbReference type="SAM" id="Phobius"/>
    </source>
</evidence>
<evidence type="ECO:0000256" key="4">
    <source>
        <dbReference type="ARBA" id="ARBA00011903"/>
    </source>
</evidence>
<comment type="catalytic activity">
    <reaction evidence="15">
        <text>L-tyrosyl-[protein] + ATP = O-phospho-L-tyrosyl-[protein] + ADP + H(+)</text>
        <dbReference type="Rhea" id="RHEA:10596"/>
        <dbReference type="Rhea" id="RHEA-COMP:10136"/>
        <dbReference type="Rhea" id="RHEA-COMP:20101"/>
        <dbReference type="ChEBI" id="CHEBI:15378"/>
        <dbReference type="ChEBI" id="CHEBI:30616"/>
        <dbReference type="ChEBI" id="CHEBI:46858"/>
        <dbReference type="ChEBI" id="CHEBI:61978"/>
        <dbReference type="ChEBI" id="CHEBI:456216"/>
        <dbReference type="EC" id="2.7.10.2"/>
    </reaction>
</comment>
<dbReference type="Proteomes" id="UP000255469">
    <property type="component" value="Unassembled WGS sequence"/>
</dbReference>
<dbReference type="InterPro" id="IPR032807">
    <property type="entry name" value="GNVR"/>
</dbReference>
<keyword evidence="7 20" id="KW-0808">Transferase</keyword>
<evidence type="ECO:0000256" key="13">
    <source>
        <dbReference type="ARBA" id="ARBA00023136"/>
    </source>
</evidence>
<keyword evidence="6" id="KW-0997">Cell inner membrane</keyword>
<evidence type="ECO:0000313" key="21">
    <source>
        <dbReference type="Proteomes" id="UP000255469"/>
    </source>
</evidence>
<dbReference type="SUPFAM" id="SSF52540">
    <property type="entry name" value="P-loop containing nucleoside triphosphate hydrolases"/>
    <property type="match status" value="1"/>
</dbReference>
<accession>A0A379E400</accession>
<dbReference type="Pfam" id="PF13807">
    <property type="entry name" value="GNVR"/>
    <property type="match status" value="1"/>
</dbReference>
<evidence type="ECO:0000256" key="3">
    <source>
        <dbReference type="ARBA" id="ARBA00008883"/>
    </source>
</evidence>
<keyword evidence="13 16" id="KW-0472">Membrane</keyword>
<dbReference type="PANTHER" id="PTHR32309">
    <property type="entry name" value="TYROSINE-PROTEIN KINASE"/>
    <property type="match status" value="1"/>
</dbReference>
<dbReference type="FunFam" id="3.40.50.300:FF:000527">
    <property type="entry name" value="Tyrosine-protein kinase etk"/>
    <property type="match status" value="1"/>
</dbReference>
<comment type="subcellular location">
    <subcellularLocation>
        <location evidence="1">Cell inner membrane</location>
        <topology evidence="1">Multi-pass membrane protein</topology>
    </subcellularLocation>
</comment>
<evidence type="ECO:0000256" key="8">
    <source>
        <dbReference type="ARBA" id="ARBA00022692"/>
    </source>
</evidence>
<evidence type="ECO:0000259" key="17">
    <source>
        <dbReference type="Pfam" id="PF02706"/>
    </source>
</evidence>
<evidence type="ECO:0000259" key="19">
    <source>
        <dbReference type="Pfam" id="PF13807"/>
    </source>
</evidence>
<keyword evidence="9" id="KW-0547">Nucleotide-binding</keyword>
<evidence type="ECO:0000256" key="5">
    <source>
        <dbReference type="ARBA" id="ARBA00022475"/>
    </source>
</evidence>
<evidence type="ECO:0000256" key="10">
    <source>
        <dbReference type="ARBA" id="ARBA00022777"/>
    </source>
</evidence>
<keyword evidence="14" id="KW-0829">Tyrosine-protein kinase</keyword>
<dbReference type="GO" id="GO:0042802">
    <property type="term" value="F:identical protein binding"/>
    <property type="evidence" value="ECO:0007669"/>
    <property type="project" value="UniProtKB-ARBA"/>
</dbReference>
<dbReference type="Gene3D" id="3.40.50.300">
    <property type="entry name" value="P-loop containing nucleotide triphosphate hydrolases"/>
    <property type="match status" value="1"/>
</dbReference>
<comment type="similarity">
    <text evidence="3">Belongs to the etk/wzc family.</text>
</comment>
<organism evidence="20 21">
    <name type="scientific">Prevotella denticola</name>
    <dbReference type="NCBI Taxonomy" id="28129"/>
    <lineage>
        <taxon>Bacteria</taxon>
        <taxon>Pseudomonadati</taxon>
        <taxon>Bacteroidota</taxon>
        <taxon>Bacteroidia</taxon>
        <taxon>Bacteroidales</taxon>
        <taxon>Prevotellaceae</taxon>
        <taxon>Prevotella</taxon>
    </lineage>
</organism>
<keyword evidence="10 20" id="KW-0418">Kinase</keyword>
<dbReference type="InterPro" id="IPR005702">
    <property type="entry name" value="Wzc-like_C"/>
</dbReference>
<dbReference type="NCBIfam" id="TIGR01007">
    <property type="entry name" value="eps_fam"/>
    <property type="match status" value="1"/>
</dbReference>
<feature type="transmembrane region" description="Helical" evidence="16">
    <location>
        <begin position="513"/>
        <end position="537"/>
    </location>
</feature>
<evidence type="ECO:0000256" key="12">
    <source>
        <dbReference type="ARBA" id="ARBA00022989"/>
    </source>
</evidence>
<evidence type="ECO:0000256" key="14">
    <source>
        <dbReference type="ARBA" id="ARBA00023137"/>
    </source>
</evidence>
<evidence type="ECO:0000256" key="9">
    <source>
        <dbReference type="ARBA" id="ARBA00022741"/>
    </source>
</evidence>
<dbReference type="InterPro" id="IPR027417">
    <property type="entry name" value="P-loop_NTPase"/>
</dbReference>
<evidence type="ECO:0000259" key="18">
    <source>
        <dbReference type="Pfam" id="PF13614"/>
    </source>
</evidence>
<feature type="domain" description="Polysaccharide chain length determinant N-terminal" evidence="17">
    <location>
        <begin position="22"/>
        <end position="116"/>
    </location>
</feature>
<dbReference type="InterPro" id="IPR050445">
    <property type="entry name" value="Bact_polysacc_biosynth/exp"/>
</dbReference>
<evidence type="ECO:0000256" key="6">
    <source>
        <dbReference type="ARBA" id="ARBA00022519"/>
    </source>
</evidence>
<feature type="domain" description="Tyrosine-protein kinase G-rich" evidence="19">
    <location>
        <begin position="457"/>
        <end position="533"/>
    </location>
</feature>